<dbReference type="AlphaFoldDB" id="A0A840P5Y3"/>
<dbReference type="Proteomes" id="UP000578449">
    <property type="component" value="Unassembled WGS sequence"/>
</dbReference>
<keyword evidence="5" id="KW-1185">Reference proteome</keyword>
<comment type="caution">
    <text evidence="4">The sequence shown here is derived from an EMBL/GenBank/DDBJ whole genome shotgun (WGS) entry which is preliminary data.</text>
</comment>
<accession>A0A840P5Y3</accession>
<name>A0A840P5Y3_9ACTN</name>
<organism evidence="4 5">
    <name type="scientific">Thermocatellispora tengchongensis</name>
    <dbReference type="NCBI Taxonomy" id="1073253"/>
    <lineage>
        <taxon>Bacteria</taxon>
        <taxon>Bacillati</taxon>
        <taxon>Actinomycetota</taxon>
        <taxon>Actinomycetes</taxon>
        <taxon>Streptosporangiales</taxon>
        <taxon>Streptosporangiaceae</taxon>
        <taxon>Thermocatellispora</taxon>
    </lineage>
</organism>
<evidence type="ECO:0000256" key="1">
    <source>
        <dbReference type="SAM" id="MobiDB-lite"/>
    </source>
</evidence>
<dbReference type="EMBL" id="JACHGN010000009">
    <property type="protein sequence ID" value="MBB5134752.1"/>
    <property type="molecule type" value="Genomic_DNA"/>
</dbReference>
<dbReference type="PROSITE" id="PS51257">
    <property type="entry name" value="PROKAR_LIPOPROTEIN"/>
    <property type="match status" value="1"/>
</dbReference>
<protein>
    <recommendedName>
        <fullName evidence="3">DUF8094 domain-containing protein</fullName>
    </recommendedName>
</protein>
<feature type="region of interest" description="Disordered" evidence="1">
    <location>
        <begin position="29"/>
        <end position="48"/>
    </location>
</feature>
<dbReference type="Pfam" id="PF26366">
    <property type="entry name" value="DUF8094"/>
    <property type="match status" value="1"/>
</dbReference>
<dbReference type="InterPro" id="IPR058407">
    <property type="entry name" value="DUF8094"/>
</dbReference>
<evidence type="ECO:0000256" key="2">
    <source>
        <dbReference type="SAM" id="SignalP"/>
    </source>
</evidence>
<sequence>MPRRTLALTALAAAALAVTGCGATRAGEIDKIDKTAPPPPAPTQERTLDEDEAAEAYTLLGELERAWRERDCHTVRALTAGAERTLGGRACDAAGKGRPAPRLDAPEDPVFLFPAEETADLWFAALTREPDPAYWVFAWREGGWKLVAGALPLDGEAPDAAPTGIGPAETAAVQATLVPQSHLSYLTDPAGLTGISFPSGDPVRDLRDELRDRPARVRPDRLTADVDLSADEPARTLALADGGALVFHTVEITFRQRPRSGAKTPAHPIYGKRDLRAFTGTAKPSRITGTELLILATRVAVDGSLSTVASRRVVTDVTTG</sequence>
<evidence type="ECO:0000313" key="4">
    <source>
        <dbReference type="EMBL" id="MBB5134752.1"/>
    </source>
</evidence>
<evidence type="ECO:0000313" key="5">
    <source>
        <dbReference type="Proteomes" id="UP000578449"/>
    </source>
</evidence>
<feature type="signal peptide" evidence="2">
    <location>
        <begin position="1"/>
        <end position="26"/>
    </location>
</feature>
<feature type="domain" description="DUF8094" evidence="3">
    <location>
        <begin position="107"/>
        <end position="311"/>
    </location>
</feature>
<reference evidence="4 5" key="1">
    <citation type="submission" date="2020-08" db="EMBL/GenBank/DDBJ databases">
        <title>Genomic Encyclopedia of Type Strains, Phase IV (KMG-IV): sequencing the most valuable type-strain genomes for metagenomic binning, comparative biology and taxonomic classification.</title>
        <authorList>
            <person name="Goeker M."/>
        </authorList>
    </citation>
    <scope>NUCLEOTIDE SEQUENCE [LARGE SCALE GENOMIC DNA]</scope>
    <source>
        <strain evidence="4 5">DSM 45615</strain>
    </source>
</reference>
<feature type="chain" id="PRO_5032791836" description="DUF8094 domain-containing protein" evidence="2">
    <location>
        <begin position="27"/>
        <end position="320"/>
    </location>
</feature>
<dbReference type="RefSeq" id="WP_185051652.1">
    <property type="nucleotide sequence ID" value="NZ_BAABIX010000004.1"/>
</dbReference>
<gene>
    <name evidence="4" type="ORF">HNP84_004486</name>
</gene>
<evidence type="ECO:0000259" key="3">
    <source>
        <dbReference type="Pfam" id="PF26366"/>
    </source>
</evidence>
<proteinExistence type="predicted"/>
<keyword evidence="2" id="KW-0732">Signal</keyword>